<dbReference type="EMBL" id="QTSX02003744">
    <property type="protein sequence ID" value="KAJ9068369.1"/>
    <property type="molecule type" value="Genomic_DNA"/>
</dbReference>
<keyword evidence="2" id="KW-1185">Reference proteome</keyword>
<gene>
    <name evidence="1" type="ORF">DSO57_1029407</name>
</gene>
<protein>
    <submittedName>
        <fullName evidence="1">Uncharacterized protein</fullName>
    </submittedName>
</protein>
<dbReference type="Proteomes" id="UP001165960">
    <property type="component" value="Unassembled WGS sequence"/>
</dbReference>
<proteinExistence type="predicted"/>
<reference evidence="1" key="1">
    <citation type="submission" date="2022-04" db="EMBL/GenBank/DDBJ databases">
        <title>Genome of the entomopathogenic fungus Entomophthora muscae.</title>
        <authorList>
            <person name="Elya C."/>
            <person name="Lovett B.R."/>
            <person name="Lee E."/>
            <person name="Macias A.M."/>
            <person name="Hajek A.E."/>
            <person name="De Bivort B.L."/>
            <person name="Kasson M.T."/>
            <person name="De Fine Licht H.H."/>
            <person name="Stajich J.E."/>
        </authorList>
    </citation>
    <scope>NUCLEOTIDE SEQUENCE</scope>
    <source>
        <strain evidence="1">Berkeley</strain>
    </source>
</reference>
<sequence>MVGLIFALFFITFVSSAQLPQHPSIHGKVDLQRLNQLLKHKFDSSHETPEEIVQTIAHYVPYSGLSYCPDDRVKAMMCGHCKNTKANHISFVTHSDSGTHAVILVDKERKEIVVSFRGSEDIFKIFHLITDDLDHFRINENGNMLVHKPVKEYLDYIINDMESKLSLLTKQHHGFDLVLTGHSLGGALATLAAPILYHKLHLNPSRLLVVSYGQPKVGNKDFVAYFESLDFPYIRVVNENDLVPISPVSSSFSHIRNYVRIDKGTPIQCSKNEPIESRCSTKLLAVIDHSFVGKKIVGADGC</sequence>
<comment type="caution">
    <text evidence="1">The sequence shown here is derived from an EMBL/GenBank/DDBJ whole genome shotgun (WGS) entry which is preliminary data.</text>
</comment>
<accession>A0ACC2T1F9</accession>
<evidence type="ECO:0000313" key="1">
    <source>
        <dbReference type="EMBL" id="KAJ9068369.1"/>
    </source>
</evidence>
<evidence type="ECO:0000313" key="2">
    <source>
        <dbReference type="Proteomes" id="UP001165960"/>
    </source>
</evidence>
<organism evidence="1 2">
    <name type="scientific">Entomophthora muscae</name>
    <dbReference type="NCBI Taxonomy" id="34485"/>
    <lineage>
        <taxon>Eukaryota</taxon>
        <taxon>Fungi</taxon>
        <taxon>Fungi incertae sedis</taxon>
        <taxon>Zoopagomycota</taxon>
        <taxon>Entomophthoromycotina</taxon>
        <taxon>Entomophthoromycetes</taxon>
        <taxon>Entomophthorales</taxon>
        <taxon>Entomophthoraceae</taxon>
        <taxon>Entomophthora</taxon>
    </lineage>
</organism>
<name>A0ACC2T1F9_9FUNG</name>